<dbReference type="PROSITE" id="PS00108">
    <property type="entry name" value="PROTEIN_KINASE_ST"/>
    <property type="match status" value="1"/>
</dbReference>
<feature type="binding site" evidence="6">
    <location>
        <position position="46"/>
    </location>
    <ligand>
        <name>ATP</name>
        <dbReference type="ChEBI" id="CHEBI:30616"/>
    </ligand>
</feature>
<dbReference type="PANTHER" id="PTHR24342">
    <property type="entry name" value="SERINE/THREONINE-PROTEIN KINASE 17"/>
    <property type="match status" value="1"/>
</dbReference>
<reference evidence="9 10" key="1">
    <citation type="journal article" date="2007" name="Science">
        <title>Sea anemone genome reveals ancestral eumetazoan gene repertoire and genomic organization.</title>
        <authorList>
            <person name="Putnam N.H."/>
            <person name="Srivastava M."/>
            <person name="Hellsten U."/>
            <person name="Dirks B."/>
            <person name="Chapman J."/>
            <person name="Salamov A."/>
            <person name="Terry A."/>
            <person name="Shapiro H."/>
            <person name="Lindquist E."/>
            <person name="Kapitonov V.V."/>
            <person name="Jurka J."/>
            <person name="Genikhovich G."/>
            <person name="Grigoriev I.V."/>
            <person name="Lucas S.M."/>
            <person name="Steele R.E."/>
            <person name="Finnerty J.R."/>
            <person name="Technau U."/>
            <person name="Martindale M.Q."/>
            <person name="Rokhsar D.S."/>
        </authorList>
    </citation>
    <scope>NUCLEOTIDE SEQUENCE [LARGE SCALE GENOMIC DNA]</scope>
    <source>
        <strain evidence="10">CH2 X CH6</strain>
    </source>
</reference>
<evidence type="ECO:0000259" key="8">
    <source>
        <dbReference type="PROSITE" id="PS50011"/>
    </source>
</evidence>
<dbReference type="GO" id="GO:0043065">
    <property type="term" value="P:positive regulation of apoptotic process"/>
    <property type="evidence" value="ECO:0000318"/>
    <property type="project" value="GO_Central"/>
</dbReference>
<dbReference type="SUPFAM" id="SSF56112">
    <property type="entry name" value="Protein kinase-like (PK-like)"/>
    <property type="match status" value="1"/>
</dbReference>
<dbReference type="PROSITE" id="PS00107">
    <property type="entry name" value="PROTEIN_KINASE_ATP"/>
    <property type="match status" value="1"/>
</dbReference>
<dbReference type="PANTHER" id="PTHR24342:SF14">
    <property type="entry name" value="DEATH-ASSOCIATED PROTEIN KINASE DAPK-1"/>
    <property type="match status" value="1"/>
</dbReference>
<dbReference type="InterPro" id="IPR017441">
    <property type="entry name" value="Protein_kinase_ATP_BS"/>
</dbReference>
<dbReference type="STRING" id="45351.A7S1Z6"/>
<keyword evidence="4" id="KW-0418">Kinase</keyword>
<dbReference type="SMART" id="SM00220">
    <property type="entry name" value="S_TKc"/>
    <property type="match status" value="1"/>
</dbReference>
<dbReference type="Proteomes" id="UP000001593">
    <property type="component" value="Unassembled WGS sequence"/>
</dbReference>
<dbReference type="FunFam" id="1.10.510.10:FF:000571">
    <property type="entry name" value="Maternal embryonic leucine zipper kinase"/>
    <property type="match status" value="1"/>
</dbReference>
<dbReference type="Pfam" id="PF00069">
    <property type="entry name" value="Pkinase"/>
    <property type="match status" value="1"/>
</dbReference>
<dbReference type="FunFam" id="3.30.200.20:FF:000110">
    <property type="entry name" value="Death-associated kinase 3, isoform CRA_a"/>
    <property type="match status" value="1"/>
</dbReference>
<evidence type="ECO:0000256" key="7">
    <source>
        <dbReference type="RuleBase" id="RU000304"/>
    </source>
</evidence>
<dbReference type="AlphaFoldDB" id="A7S1Z6"/>
<dbReference type="HOGENOM" id="CLU_000288_63_0_1"/>
<dbReference type="InParanoid" id="A7S1Z6"/>
<dbReference type="FunCoup" id="A7S1Z6">
    <property type="interactions" value="162"/>
</dbReference>
<dbReference type="Gene3D" id="3.30.200.20">
    <property type="entry name" value="Phosphorylase Kinase, domain 1"/>
    <property type="match status" value="1"/>
</dbReference>
<accession>A7S1Z6</accession>
<keyword evidence="5 6" id="KW-0067">ATP-binding</keyword>
<keyword evidence="1 7" id="KW-0723">Serine/threonine-protein kinase</keyword>
<name>A7S1Z6_NEMVE</name>
<dbReference type="GO" id="GO:0004674">
    <property type="term" value="F:protein serine/threonine kinase activity"/>
    <property type="evidence" value="ECO:0000318"/>
    <property type="project" value="GO_Central"/>
</dbReference>
<dbReference type="GO" id="GO:0005524">
    <property type="term" value="F:ATP binding"/>
    <property type="evidence" value="ECO:0007669"/>
    <property type="project" value="UniProtKB-UniRule"/>
</dbReference>
<feature type="domain" description="Protein kinase" evidence="8">
    <location>
        <begin position="17"/>
        <end position="264"/>
    </location>
</feature>
<dbReference type="InterPro" id="IPR000719">
    <property type="entry name" value="Prot_kinase_dom"/>
</dbReference>
<dbReference type="InterPro" id="IPR008271">
    <property type="entry name" value="Ser/Thr_kinase_AS"/>
</dbReference>
<dbReference type="PROSITE" id="PS50011">
    <property type="entry name" value="PROTEIN_KINASE_DOM"/>
    <property type="match status" value="1"/>
</dbReference>
<evidence type="ECO:0000313" key="9">
    <source>
        <dbReference type="EMBL" id="EDO42287.1"/>
    </source>
</evidence>
<dbReference type="EMBL" id="DS469566">
    <property type="protein sequence ID" value="EDO42287.1"/>
    <property type="molecule type" value="Genomic_DNA"/>
</dbReference>
<sequence length="264" mass="30144">MSEEALNFKQDPVHHKFDIGDEIGSGQFAVVKKCSEKSSGLEFAAKFMKKRRSKALRRGVTLEQIIREATVLRSVAHQGIIYLHDIYETKMEFVLILELLSGGELFEFLSEQDFLTEDEAVGFLIQVIRAIEYLHDLSIVHLDIKPENIVLKNRTRPLHLKLIDFGLARKISKGEPVREMMGTPEFVAPEIIDFEVVGFPTDMWSIGVLTYIMLSGASPFLGDDNNETFSNISHVDYEFDDEYFKEISQPAKDFIEGLLIKKPR</sequence>
<dbReference type="KEGG" id="nve:5514187"/>
<dbReference type="InterPro" id="IPR011009">
    <property type="entry name" value="Kinase-like_dom_sf"/>
</dbReference>
<evidence type="ECO:0000256" key="4">
    <source>
        <dbReference type="ARBA" id="ARBA00022777"/>
    </source>
</evidence>
<feature type="non-terminal residue" evidence="9">
    <location>
        <position position="264"/>
    </location>
</feature>
<evidence type="ECO:0000256" key="5">
    <source>
        <dbReference type="ARBA" id="ARBA00022840"/>
    </source>
</evidence>
<keyword evidence="3 6" id="KW-0547">Nucleotide-binding</keyword>
<dbReference type="eggNOG" id="KOG0032">
    <property type="taxonomic scope" value="Eukaryota"/>
</dbReference>
<evidence type="ECO:0000313" key="10">
    <source>
        <dbReference type="Proteomes" id="UP000001593"/>
    </source>
</evidence>
<dbReference type="Gene3D" id="1.10.510.10">
    <property type="entry name" value="Transferase(Phosphotransferase) domain 1"/>
    <property type="match status" value="1"/>
</dbReference>
<dbReference type="OMA" id="RIENGHY"/>
<evidence type="ECO:0000256" key="1">
    <source>
        <dbReference type="ARBA" id="ARBA00022527"/>
    </source>
</evidence>
<keyword evidence="10" id="KW-1185">Reference proteome</keyword>
<dbReference type="PIRSF" id="PIRSF000654">
    <property type="entry name" value="Integrin-linked_kinase"/>
    <property type="match status" value="1"/>
</dbReference>
<keyword evidence="2" id="KW-0808">Transferase</keyword>
<evidence type="ECO:0000256" key="3">
    <source>
        <dbReference type="ARBA" id="ARBA00022741"/>
    </source>
</evidence>
<protein>
    <recommendedName>
        <fullName evidence="8">Protein kinase domain-containing protein</fullName>
    </recommendedName>
</protein>
<organism evidence="9 10">
    <name type="scientific">Nematostella vectensis</name>
    <name type="common">Starlet sea anemone</name>
    <dbReference type="NCBI Taxonomy" id="45351"/>
    <lineage>
        <taxon>Eukaryota</taxon>
        <taxon>Metazoa</taxon>
        <taxon>Cnidaria</taxon>
        <taxon>Anthozoa</taxon>
        <taxon>Hexacorallia</taxon>
        <taxon>Actiniaria</taxon>
        <taxon>Edwardsiidae</taxon>
        <taxon>Nematostella</taxon>
    </lineage>
</organism>
<gene>
    <name evidence="9" type="ORF">NEMVEDRAFT_v1g101218</name>
</gene>
<evidence type="ECO:0000256" key="2">
    <source>
        <dbReference type="ARBA" id="ARBA00022679"/>
    </source>
</evidence>
<dbReference type="GO" id="GO:0035556">
    <property type="term" value="P:intracellular signal transduction"/>
    <property type="evidence" value="ECO:0000318"/>
    <property type="project" value="GO_Central"/>
</dbReference>
<proteinExistence type="inferred from homology"/>
<evidence type="ECO:0000256" key="6">
    <source>
        <dbReference type="PROSITE-ProRule" id="PRU10141"/>
    </source>
</evidence>
<comment type="similarity">
    <text evidence="7">Belongs to the protein kinase superfamily.</text>
</comment>
<dbReference type="GO" id="GO:0005634">
    <property type="term" value="C:nucleus"/>
    <property type="evidence" value="ECO:0000318"/>
    <property type="project" value="GO_Central"/>
</dbReference>